<comment type="subcellular location">
    <subcellularLocation>
        <location evidence="1">Membrane</location>
    </subcellularLocation>
</comment>
<evidence type="ECO:0000259" key="4">
    <source>
        <dbReference type="PROSITE" id="PS50111"/>
    </source>
</evidence>
<dbReference type="SUPFAM" id="SSF58104">
    <property type="entry name" value="Methyl-accepting chemotaxis protein (MCP) signaling domain"/>
    <property type="match status" value="1"/>
</dbReference>
<gene>
    <name evidence="5" type="ORF">OUO13_10010</name>
</gene>
<dbReference type="AlphaFoldDB" id="A0A9X3EDB7"/>
<evidence type="ECO:0000256" key="1">
    <source>
        <dbReference type="ARBA" id="ARBA00004370"/>
    </source>
</evidence>
<dbReference type="GO" id="GO:0007165">
    <property type="term" value="P:signal transduction"/>
    <property type="evidence" value="ECO:0007669"/>
    <property type="project" value="UniProtKB-KW"/>
</dbReference>
<organism evidence="5 6">
    <name type="scientific">Parathalassolituus penaei</name>
    <dbReference type="NCBI Taxonomy" id="2997323"/>
    <lineage>
        <taxon>Bacteria</taxon>
        <taxon>Pseudomonadati</taxon>
        <taxon>Pseudomonadota</taxon>
        <taxon>Gammaproteobacteria</taxon>
        <taxon>Oceanospirillales</taxon>
        <taxon>Oceanospirillaceae</taxon>
        <taxon>Parathalassolituus</taxon>
    </lineage>
</organism>
<accession>A0A9X3EDB7</accession>
<reference evidence="5" key="1">
    <citation type="submission" date="2022-11" db="EMBL/GenBank/DDBJ databases">
        <title>Parathalassolutuus dongxingensis gen. nov., sp. nov., a novel member of family Oceanospirillaceae isolated from a coastal shrimp pond in Guangxi, China.</title>
        <authorList>
            <person name="Chen H."/>
        </authorList>
    </citation>
    <scope>NUCLEOTIDE SEQUENCE</scope>
    <source>
        <strain evidence="5">G-43</strain>
    </source>
</reference>
<dbReference type="GO" id="GO:0006935">
    <property type="term" value="P:chemotaxis"/>
    <property type="evidence" value="ECO:0007669"/>
    <property type="project" value="UniProtKB-ARBA"/>
</dbReference>
<evidence type="ECO:0000313" key="5">
    <source>
        <dbReference type="EMBL" id="MCY0965522.1"/>
    </source>
</evidence>
<comment type="caution">
    <text evidence="5">The sequence shown here is derived from an EMBL/GenBank/DDBJ whole genome shotgun (WGS) entry which is preliminary data.</text>
</comment>
<proteinExistence type="predicted"/>
<dbReference type="Gene3D" id="1.10.287.950">
    <property type="entry name" value="Methyl-accepting chemotaxis protein"/>
    <property type="match status" value="1"/>
</dbReference>
<dbReference type="RefSeq" id="WP_283173736.1">
    <property type="nucleotide sequence ID" value="NZ_JAPNOA010000027.1"/>
</dbReference>
<dbReference type="GO" id="GO:0016020">
    <property type="term" value="C:membrane"/>
    <property type="evidence" value="ECO:0007669"/>
    <property type="project" value="UniProtKB-SubCell"/>
</dbReference>
<dbReference type="EMBL" id="JAPNOA010000027">
    <property type="protein sequence ID" value="MCY0965522.1"/>
    <property type="molecule type" value="Genomic_DNA"/>
</dbReference>
<evidence type="ECO:0000256" key="3">
    <source>
        <dbReference type="PROSITE-ProRule" id="PRU00284"/>
    </source>
</evidence>
<dbReference type="PROSITE" id="PS50111">
    <property type="entry name" value="CHEMOTAXIS_TRANSDUC_2"/>
    <property type="match status" value="1"/>
</dbReference>
<evidence type="ECO:0000256" key="2">
    <source>
        <dbReference type="ARBA" id="ARBA00023224"/>
    </source>
</evidence>
<feature type="domain" description="Methyl-accepting transducer" evidence="4">
    <location>
        <begin position="95"/>
        <end position="321"/>
    </location>
</feature>
<dbReference type="InterPro" id="IPR004089">
    <property type="entry name" value="MCPsignal_dom"/>
</dbReference>
<dbReference type="Proteomes" id="UP001150830">
    <property type="component" value="Unassembled WGS sequence"/>
</dbReference>
<name>A0A9X3EDB7_9GAMM</name>
<keyword evidence="6" id="KW-1185">Reference proteome</keyword>
<dbReference type="SMART" id="SM00283">
    <property type="entry name" value="MA"/>
    <property type="match status" value="1"/>
</dbReference>
<evidence type="ECO:0000313" key="6">
    <source>
        <dbReference type="Proteomes" id="UP001150830"/>
    </source>
</evidence>
<protein>
    <submittedName>
        <fullName evidence="5">Methyl-accepting chemotaxis protein</fullName>
    </submittedName>
</protein>
<dbReference type="PANTHER" id="PTHR32089">
    <property type="entry name" value="METHYL-ACCEPTING CHEMOTAXIS PROTEIN MCPB"/>
    <property type="match status" value="1"/>
</dbReference>
<dbReference type="Pfam" id="PF00015">
    <property type="entry name" value="MCPsignal"/>
    <property type="match status" value="1"/>
</dbReference>
<sequence>MSRNPVPWRSWFFVLLTLLLLLVYLTPQLLGQHSSTALLALGLVACGISLWPHRNHAPVKVETSESDQQDILGLQQTPSALQALLTSFSPFASLLNAHLGTTTRMAENAATSIMERVLKVNAMSEEFLENMNRCQESTREIQKDAEETVATSHHLLSEMTTYRGQREERQQRQSQAVLDIAAKVESFTPLIEIIRNVTRQTNLLALNAAIEAARAGEAGRGFAVVADEVRTLSNQIEEAAARIEDSVHLVSSTVQHQVTLLDEANAHTQDEMMWLENINQSVESLSEQFKISVKALGDVSNTTSDAVGYVRNSVLAILSHNQFQDIARQQIERVQEGLSLAEERFRTISKSISHHDADADAVPDLNDVIESLRQGYTMKEQEDIHRSLVQGEEVDFGSLHGKDKLPDIELF</sequence>
<dbReference type="PANTHER" id="PTHR32089:SF112">
    <property type="entry name" value="LYSOZYME-LIKE PROTEIN-RELATED"/>
    <property type="match status" value="1"/>
</dbReference>
<keyword evidence="2 3" id="KW-0807">Transducer</keyword>